<keyword evidence="10 11" id="KW-0472">Membrane</keyword>
<dbReference type="RefSeq" id="WP_339588406.1">
    <property type="nucleotide sequence ID" value="NZ_JBBHJZ010000003.1"/>
</dbReference>
<feature type="domain" description="HAMP" evidence="13">
    <location>
        <begin position="182"/>
        <end position="235"/>
    </location>
</feature>
<evidence type="ECO:0000256" key="10">
    <source>
        <dbReference type="ARBA" id="ARBA00023136"/>
    </source>
</evidence>
<dbReference type="GO" id="GO:0016301">
    <property type="term" value="F:kinase activity"/>
    <property type="evidence" value="ECO:0007669"/>
    <property type="project" value="UniProtKB-KW"/>
</dbReference>
<name>A0ABU8S0F8_9SPHN</name>
<dbReference type="PROSITE" id="PS50885">
    <property type="entry name" value="HAMP"/>
    <property type="match status" value="1"/>
</dbReference>
<evidence type="ECO:0000313" key="14">
    <source>
        <dbReference type="EMBL" id="MEJ5978487.1"/>
    </source>
</evidence>
<dbReference type="Pfam" id="PF02518">
    <property type="entry name" value="HATPase_c"/>
    <property type="match status" value="1"/>
</dbReference>
<keyword evidence="7 14" id="KW-0418">Kinase</keyword>
<dbReference type="PANTHER" id="PTHR45436">
    <property type="entry name" value="SENSOR HISTIDINE KINASE YKOH"/>
    <property type="match status" value="1"/>
</dbReference>
<evidence type="ECO:0000256" key="2">
    <source>
        <dbReference type="ARBA" id="ARBA00004370"/>
    </source>
</evidence>
<evidence type="ECO:0000256" key="6">
    <source>
        <dbReference type="ARBA" id="ARBA00022692"/>
    </source>
</evidence>
<keyword evidence="6 11" id="KW-0812">Transmembrane</keyword>
<keyword evidence="9" id="KW-0902">Two-component regulatory system</keyword>
<dbReference type="CDD" id="cd06225">
    <property type="entry name" value="HAMP"/>
    <property type="match status" value="1"/>
</dbReference>
<dbReference type="Proteomes" id="UP001361239">
    <property type="component" value="Unassembled WGS sequence"/>
</dbReference>
<dbReference type="InterPro" id="IPR004358">
    <property type="entry name" value="Sig_transdc_His_kin-like_C"/>
</dbReference>
<evidence type="ECO:0000256" key="7">
    <source>
        <dbReference type="ARBA" id="ARBA00022777"/>
    </source>
</evidence>
<dbReference type="SUPFAM" id="SSF47384">
    <property type="entry name" value="Homodimeric domain of signal transducing histidine kinase"/>
    <property type="match status" value="1"/>
</dbReference>
<dbReference type="SUPFAM" id="SSF55874">
    <property type="entry name" value="ATPase domain of HSP90 chaperone/DNA topoisomerase II/histidine kinase"/>
    <property type="match status" value="1"/>
</dbReference>
<proteinExistence type="predicted"/>
<dbReference type="CDD" id="cd00075">
    <property type="entry name" value="HATPase"/>
    <property type="match status" value="1"/>
</dbReference>
<dbReference type="Gene3D" id="6.10.340.10">
    <property type="match status" value="1"/>
</dbReference>
<accession>A0ABU8S0F8</accession>
<protein>
    <recommendedName>
        <fullName evidence="3">histidine kinase</fullName>
        <ecNumber evidence="3">2.7.13.3</ecNumber>
    </recommendedName>
</protein>
<comment type="subcellular location">
    <subcellularLocation>
        <location evidence="2">Membrane</location>
    </subcellularLocation>
</comment>
<dbReference type="Pfam" id="PF00672">
    <property type="entry name" value="HAMP"/>
    <property type="match status" value="1"/>
</dbReference>
<dbReference type="Gene3D" id="3.30.565.10">
    <property type="entry name" value="Histidine kinase-like ATPase, C-terminal domain"/>
    <property type="match status" value="1"/>
</dbReference>
<keyword evidence="5" id="KW-0808">Transferase</keyword>
<feature type="domain" description="Histidine kinase" evidence="12">
    <location>
        <begin position="243"/>
        <end position="455"/>
    </location>
</feature>
<gene>
    <name evidence="14" type="ORF">WG901_17675</name>
</gene>
<evidence type="ECO:0000256" key="1">
    <source>
        <dbReference type="ARBA" id="ARBA00000085"/>
    </source>
</evidence>
<dbReference type="InterPro" id="IPR050428">
    <property type="entry name" value="TCS_sensor_his_kinase"/>
</dbReference>
<evidence type="ECO:0000256" key="9">
    <source>
        <dbReference type="ARBA" id="ARBA00023012"/>
    </source>
</evidence>
<evidence type="ECO:0000256" key="5">
    <source>
        <dbReference type="ARBA" id="ARBA00022679"/>
    </source>
</evidence>
<dbReference type="InterPro" id="IPR003661">
    <property type="entry name" value="HisK_dim/P_dom"/>
</dbReference>
<dbReference type="PANTHER" id="PTHR45436:SF8">
    <property type="entry name" value="HISTIDINE KINASE"/>
    <property type="match status" value="1"/>
</dbReference>
<evidence type="ECO:0000256" key="3">
    <source>
        <dbReference type="ARBA" id="ARBA00012438"/>
    </source>
</evidence>
<dbReference type="CDD" id="cd00082">
    <property type="entry name" value="HisKA"/>
    <property type="match status" value="1"/>
</dbReference>
<dbReference type="SMART" id="SM00388">
    <property type="entry name" value="HisKA"/>
    <property type="match status" value="1"/>
</dbReference>
<dbReference type="InterPro" id="IPR005467">
    <property type="entry name" value="His_kinase_dom"/>
</dbReference>
<dbReference type="EMBL" id="JBBHJZ010000003">
    <property type="protein sequence ID" value="MEJ5978487.1"/>
    <property type="molecule type" value="Genomic_DNA"/>
</dbReference>
<comment type="catalytic activity">
    <reaction evidence="1">
        <text>ATP + protein L-histidine = ADP + protein N-phospho-L-histidine.</text>
        <dbReference type="EC" id="2.7.13.3"/>
    </reaction>
</comment>
<comment type="caution">
    <text evidence="14">The sequence shown here is derived from an EMBL/GenBank/DDBJ whole genome shotgun (WGS) entry which is preliminary data.</text>
</comment>
<dbReference type="EC" id="2.7.13.3" evidence="3"/>
<dbReference type="Pfam" id="PF00512">
    <property type="entry name" value="HisKA"/>
    <property type="match status" value="1"/>
</dbReference>
<evidence type="ECO:0000313" key="15">
    <source>
        <dbReference type="Proteomes" id="UP001361239"/>
    </source>
</evidence>
<organism evidence="14 15">
    <name type="scientific">Novosphingobium anseongense</name>
    <dbReference type="NCBI Taxonomy" id="3133436"/>
    <lineage>
        <taxon>Bacteria</taxon>
        <taxon>Pseudomonadati</taxon>
        <taxon>Pseudomonadota</taxon>
        <taxon>Alphaproteobacteria</taxon>
        <taxon>Sphingomonadales</taxon>
        <taxon>Sphingomonadaceae</taxon>
        <taxon>Novosphingobium</taxon>
    </lineage>
</organism>
<dbReference type="InterPro" id="IPR003594">
    <property type="entry name" value="HATPase_dom"/>
</dbReference>
<keyword evidence="15" id="KW-1185">Reference proteome</keyword>
<dbReference type="InterPro" id="IPR003660">
    <property type="entry name" value="HAMP_dom"/>
</dbReference>
<feature type="transmembrane region" description="Helical" evidence="11">
    <location>
        <begin position="161"/>
        <end position="180"/>
    </location>
</feature>
<evidence type="ECO:0000256" key="4">
    <source>
        <dbReference type="ARBA" id="ARBA00022553"/>
    </source>
</evidence>
<evidence type="ECO:0000259" key="13">
    <source>
        <dbReference type="PROSITE" id="PS50885"/>
    </source>
</evidence>
<sequence>MRWGIPIRSITARIILLAFALQFTVTGGVLVFVQQASQRALAAEQRESIDELRDELAAAWRVGGSAELRGLIEDRLEATHGAVAVILYARADGTPIAGNLSAWPTVIAPTTSWRTIDLYRTGSDQPERMGVTAIRLADGSRLLTGHVIEANLLIARVNREAMLAALAASLVMALLGALIIGRALSRRIETIAATAHAVGEGALAARVETSGSGDAFDVLGNSINAMLDRIEALVSQLRLITDGLAHDLRSPVTRMKSLIERAIVDTRDPEALVSLDRVAQEAEALLAMLSTALQISRAEAGIGRERFTAVDLPGLLEDLVEIYGPLAEDEGFTLAAEAPAGLQVMLHREFVSQALGNLIENALKYAAGGRRIVLTARERRGTLLLEVADDGPGIAPEQREEALTRFGRLDPARHLPGSGLGLSLVSAVAHLHGGTVELDDNRPGLTVTMSLRDLPRPTRSA</sequence>
<dbReference type="PROSITE" id="PS50109">
    <property type="entry name" value="HIS_KIN"/>
    <property type="match status" value="1"/>
</dbReference>
<dbReference type="Gene3D" id="1.10.287.130">
    <property type="match status" value="1"/>
</dbReference>
<dbReference type="SUPFAM" id="SSF158472">
    <property type="entry name" value="HAMP domain-like"/>
    <property type="match status" value="1"/>
</dbReference>
<dbReference type="InterPro" id="IPR036890">
    <property type="entry name" value="HATPase_C_sf"/>
</dbReference>
<evidence type="ECO:0000259" key="12">
    <source>
        <dbReference type="PROSITE" id="PS50109"/>
    </source>
</evidence>
<dbReference type="PRINTS" id="PR00344">
    <property type="entry name" value="BCTRLSENSOR"/>
</dbReference>
<reference evidence="14 15" key="1">
    <citation type="submission" date="2024-03" db="EMBL/GenBank/DDBJ databases">
        <authorList>
            <person name="Jo J.-H."/>
        </authorList>
    </citation>
    <scope>NUCLEOTIDE SEQUENCE [LARGE SCALE GENOMIC DNA]</scope>
    <source>
        <strain evidence="14 15">PS1R-30</strain>
    </source>
</reference>
<dbReference type="InterPro" id="IPR036097">
    <property type="entry name" value="HisK_dim/P_sf"/>
</dbReference>
<keyword evidence="8 11" id="KW-1133">Transmembrane helix</keyword>
<evidence type="ECO:0000256" key="11">
    <source>
        <dbReference type="SAM" id="Phobius"/>
    </source>
</evidence>
<dbReference type="SMART" id="SM00387">
    <property type="entry name" value="HATPase_c"/>
    <property type="match status" value="1"/>
</dbReference>
<keyword evidence="4" id="KW-0597">Phosphoprotein</keyword>
<dbReference type="SMART" id="SM00304">
    <property type="entry name" value="HAMP"/>
    <property type="match status" value="1"/>
</dbReference>
<evidence type="ECO:0000256" key="8">
    <source>
        <dbReference type="ARBA" id="ARBA00022989"/>
    </source>
</evidence>